<feature type="transmembrane region" description="Helical" evidence="1">
    <location>
        <begin position="125"/>
        <end position="148"/>
    </location>
</feature>
<protein>
    <submittedName>
        <fullName evidence="2">Mushroom body large-type Kenyon cell-specific protein 1</fullName>
    </submittedName>
</protein>
<keyword evidence="1" id="KW-0812">Transmembrane</keyword>
<keyword evidence="1" id="KW-0472">Membrane</keyword>
<dbReference type="OrthoDB" id="10028342at2759"/>
<dbReference type="Proteomes" id="UP000299102">
    <property type="component" value="Unassembled WGS sequence"/>
</dbReference>
<evidence type="ECO:0000313" key="3">
    <source>
        <dbReference type="Proteomes" id="UP000299102"/>
    </source>
</evidence>
<keyword evidence="1" id="KW-1133">Transmembrane helix</keyword>
<evidence type="ECO:0000313" key="2">
    <source>
        <dbReference type="EMBL" id="GBP16918.1"/>
    </source>
</evidence>
<evidence type="ECO:0000256" key="1">
    <source>
        <dbReference type="SAM" id="Phobius"/>
    </source>
</evidence>
<gene>
    <name evidence="2" type="primary">Mblk-1</name>
    <name evidence="2" type="ORF">EVAR_101941_1</name>
</gene>
<comment type="caution">
    <text evidence="2">The sequence shown here is derived from an EMBL/GenBank/DDBJ whole genome shotgun (WGS) entry which is preliminary data.</text>
</comment>
<dbReference type="AlphaFoldDB" id="A0A4C1TSJ5"/>
<name>A0A4C1TSJ5_EUMVA</name>
<reference evidence="2 3" key="1">
    <citation type="journal article" date="2019" name="Commun. Biol.">
        <title>The bagworm genome reveals a unique fibroin gene that provides high tensile strength.</title>
        <authorList>
            <person name="Kono N."/>
            <person name="Nakamura H."/>
            <person name="Ohtoshi R."/>
            <person name="Tomita M."/>
            <person name="Numata K."/>
            <person name="Arakawa K."/>
        </authorList>
    </citation>
    <scope>NUCLEOTIDE SEQUENCE [LARGE SCALE GENOMIC DNA]</scope>
</reference>
<organism evidence="2 3">
    <name type="scientific">Eumeta variegata</name>
    <name type="common">Bagworm moth</name>
    <name type="synonym">Eumeta japonica</name>
    <dbReference type="NCBI Taxonomy" id="151549"/>
    <lineage>
        <taxon>Eukaryota</taxon>
        <taxon>Metazoa</taxon>
        <taxon>Ecdysozoa</taxon>
        <taxon>Arthropoda</taxon>
        <taxon>Hexapoda</taxon>
        <taxon>Insecta</taxon>
        <taxon>Pterygota</taxon>
        <taxon>Neoptera</taxon>
        <taxon>Endopterygota</taxon>
        <taxon>Lepidoptera</taxon>
        <taxon>Glossata</taxon>
        <taxon>Ditrysia</taxon>
        <taxon>Tineoidea</taxon>
        <taxon>Psychidae</taxon>
        <taxon>Oiketicinae</taxon>
        <taxon>Eumeta</taxon>
    </lineage>
</organism>
<proteinExistence type="predicted"/>
<dbReference type="EMBL" id="BGZK01000083">
    <property type="protein sequence ID" value="GBP16918.1"/>
    <property type="molecule type" value="Genomic_DNA"/>
</dbReference>
<sequence length="164" mass="18539">MLGQTVPTRPPAARPVPCHSFASGRLPHAVVQTRDGLARHRLAPSGRRRPPRASFGCRNRPGGCARAMAECSFARCQQERRAIRKELQRWTKNMVYILGFAAVRTQIVQLRPVSAVRFHSNCSTLIAHFASYLLGYWCLFRIPVSIALDKRCRGRSRRANFDIP</sequence>
<keyword evidence="3" id="KW-1185">Reference proteome</keyword>
<accession>A0A4C1TSJ5</accession>